<dbReference type="Proteomes" id="UP001162175">
    <property type="component" value="Unassembled WGS sequence"/>
</dbReference>
<dbReference type="PANTHER" id="PTHR11669:SF0">
    <property type="entry name" value="PROTEIN STICHEL-LIKE 2"/>
    <property type="match status" value="1"/>
</dbReference>
<dbReference type="EMBL" id="JAPFAR010000109">
    <property type="protein sequence ID" value="MDI3349745.1"/>
    <property type="molecule type" value="Genomic_DNA"/>
</dbReference>
<dbReference type="Gene3D" id="3.40.50.300">
    <property type="entry name" value="P-loop containing nucleotide triphosphate hydrolases"/>
    <property type="match status" value="1"/>
</dbReference>
<dbReference type="Pfam" id="PF13177">
    <property type="entry name" value="DNA_pol3_delta2"/>
    <property type="match status" value="1"/>
</dbReference>
<dbReference type="Pfam" id="PF22608">
    <property type="entry name" value="DNAX_ATPase_lid"/>
    <property type="match status" value="1"/>
</dbReference>
<dbReference type="FunFam" id="3.40.50.300:FF:000014">
    <property type="entry name" value="DNA polymerase III subunit gamma/tau"/>
    <property type="match status" value="1"/>
</dbReference>
<evidence type="ECO:0000259" key="9">
    <source>
        <dbReference type="SMART" id="SM00382"/>
    </source>
</evidence>
<dbReference type="GO" id="GO:0009360">
    <property type="term" value="C:DNA polymerase III complex"/>
    <property type="evidence" value="ECO:0007669"/>
    <property type="project" value="InterPro"/>
</dbReference>
<evidence type="ECO:0000256" key="7">
    <source>
        <dbReference type="ARBA" id="ARBA00049244"/>
    </source>
</evidence>
<dbReference type="InterPro" id="IPR050238">
    <property type="entry name" value="DNA_Rep/Repair_Clamp_Loader"/>
</dbReference>
<dbReference type="AlphaFoldDB" id="A0AA43QX12"/>
<accession>A0AA43QX12</accession>
<dbReference type="PANTHER" id="PTHR11669">
    <property type="entry name" value="REPLICATION FACTOR C / DNA POLYMERASE III GAMMA-TAU SUBUNIT"/>
    <property type="match status" value="1"/>
</dbReference>
<evidence type="ECO:0000256" key="4">
    <source>
        <dbReference type="ARBA" id="ARBA00022833"/>
    </source>
</evidence>
<dbReference type="GO" id="GO:0003677">
    <property type="term" value="F:DNA binding"/>
    <property type="evidence" value="ECO:0007669"/>
    <property type="project" value="InterPro"/>
</dbReference>
<comment type="function">
    <text evidence="8">DNA polymerase III is a complex, multichain enzyme responsible for most of the replicative synthesis in bacteria. This DNA polymerase also exhibits 3' to 5' exonuclease activity.</text>
</comment>
<dbReference type="NCBIfam" id="TIGR02397">
    <property type="entry name" value="dnaX_nterm"/>
    <property type="match status" value="1"/>
</dbReference>
<dbReference type="Gene3D" id="1.10.8.60">
    <property type="match status" value="1"/>
</dbReference>
<dbReference type="NCBIfam" id="NF004046">
    <property type="entry name" value="PRK05563.1"/>
    <property type="match status" value="1"/>
</dbReference>
<dbReference type="SUPFAM" id="SSF52540">
    <property type="entry name" value="P-loop containing nucleoside triphosphate hydrolases"/>
    <property type="match status" value="1"/>
</dbReference>
<dbReference type="EC" id="2.7.7.7" evidence="8"/>
<sequence>MSLTNKYLALYRQYRPKTFEDVHGQQHIIDTLKNILKENKITHAYLFCGPHGNGKTSTAKIFANAINCIHRTGASPCANCIETIDQNMDIIEIDAASNTGIDDIRELREKIKHLPTQGKYKIYIIDEVHMLSKGAFNALLKTLEEPPKHAIFILATTDPQKIPLTILSRVQRFNFKKIDKPTLIKQIVDIFAKENIKAEEESIKLLVNLGNGSFRDTLSIADQIAIYCANKTITKKDIEELYGIVDFDNIWYLIKCISANQHKMMLDKFNYLIDNGASVEKIVLQIFETLKDYFVFSKTNQESLLEYAPKEKLIELKIDDELLFKYIDIIQKTIKDSQFSDIPKEIVELNLLKMASCKNESLTLINKENKQLEIQTKNHFNESKENELISETYEDTNDFQLVNDYDNNKNEDNLENHKNFNSIFNLKNISNSFKTSEDIKIDEVKKELEENGISEINVDNILEKTSEILIAETTKEYENDDLLNDIITTEFDNENFSKTVDIIKPELDQNDVNILAFIFQYIKLNLYDYGTKNKQDLDTMYYNMIEQKIKKEYEYLISLIKGFKIFFAIEDLIVLRSDDIFKVHELNLKRCNEDFMEAINSIFGRYTNVVAVTKEQVEIAIQNCKQNWSKLKNEEVKMFSLPKLDKYKNKVNANVEFAKKLFGDIVKEQKK</sequence>
<evidence type="ECO:0000256" key="3">
    <source>
        <dbReference type="ARBA" id="ARBA00022741"/>
    </source>
</evidence>
<evidence type="ECO:0000256" key="2">
    <source>
        <dbReference type="ARBA" id="ARBA00022723"/>
    </source>
</evidence>
<dbReference type="InterPro" id="IPR003593">
    <property type="entry name" value="AAA+_ATPase"/>
</dbReference>
<evidence type="ECO:0000256" key="5">
    <source>
        <dbReference type="ARBA" id="ARBA00022840"/>
    </source>
</evidence>
<dbReference type="InterPro" id="IPR027417">
    <property type="entry name" value="P-loop_NTPase"/>
</dbReference>
<dbReference type="CDD" id="cd00009">
    <property type="entry name" value="AAA"/>
    <property type="match status" value="1"/>
</dbReference>
<evidence type="ECO:0000313" key="10">
    <source>
        <dbReference type="EMBL" id="MDI3349745.1"/>
    </source>
</evidence>
<evidence type="ECO:0000256" key="8">
    <source>
        <dbReference type="RuleBase" id="RU364063"/>
    </source>
</evidence>
<dbReference type="RefSeq" id="WP_268164597.1">
    <property type="nucleotide sequence ID" value="NZ_JAPFAP010000067.1"/>
</dbReference>
<evidence type="ECO:0000313" key="11">
    <source>
        <dbReference type="Proteomes" id="UP001162175"/>
    </source>
</evidence>
<dbReference type="InterPro" id="IPR012763">
    <property type="entry name" value="DNA_pol_III_sug/sutau_N"/>
</dbReference>
<proteinExistence type="inferred from homology"/>
<dbReference type="Gene3D" id="1.20.272.10">
    <property type="match status" value="1"/>
</dbReference>
<comment type="caution">
    <text evidence="10">The sequence shown here is derived from an EMBL/GenBank/DDBJ whole genome shotgun (WGS) entry which is preliminary data.</text>
</comment>
<keyword evidence="8 10" id="KW-0808">Transferase</keyword>
<keyword evidence="3 8" id="KW-0547">Nucleotide-binding</keyword>
<dbReference type="SUPFAM" id="SSF48019">
    <property type="entry name" value="post-AAA+ oligomerization domain-like"/>
    <property type="match status" value="1"/>
</dbReference>
<comment type="subunit">
    <text evidence="8">DNA polymerase III contains a core (composed of alpha, epsilon and theta chains) that associates with a tau subunit. This core dimerizes to form the POLIII' complex. PolIII' associates with the gamma complex (composed of gamma, delta, delta', psi and chi chains) and with the beta chain to form the complete DNA polymerase III complex.</text>
</comment>
<keyword evidence="4" id="KW-0862">Zinc</keyword>
<keyword evidence="5 8" id="KW-0067">ATP-binding</keyword>
<name>A0AA43QX12_MYCAR</name>
<dbReference type="GO" id="GO:0005524">
    <property type="term" value="F:ATP binding"/>
    <property type="evidence" value="ECO:0007669"/>
    <property type="project" value="UniProtKB-KW"/>
</dbReference>
<evidence type="ECO:0000256" key="6">
    <source>
        <dbReference type="ARBA" id="ARBA00022932"/>
    </source>
</evidence>
<organism evidence="10 11">
    <name type="scientific">Mycoplasmopsis arginini</name>
    <name type="common">Mycoplasma arginini</name>
    <dbReference type="NCBI Taxonomy" id="2094"/>
    <lineage>
        <taxon>Bacteria</taxon>
        <taxon>Bacillati</taxon>
        <taxon>Mycoplasmatota</taxon>
        <taxon>Mycoplasmoidales</taxon>
        <taxon>Metamycoplasmataceae</taxon>
        <taxon>Mycoplasmopsis</taxon>
    </lineage>
</organism>
<dbReference type="InterPro" id="IPR008921">
    <property type="entry name" value="DNA_pol3_clamp-load_cplx_C"/>
</dbReference>
<keyword evidence="2" id="KW-0479">Metal-binding</keyword>
<keyword evidence="6 8" id="KW-0239">DNA-directed DNA polymerase</keyword>
<evidence type="ECO:0000256" key="1">
    <source>
        <dbReference type="ARBA" id="ARBA00006360"/>
    </source>
</evidence>
<dbReference type="GO" id="GO:0003887">
    <property type="term" value="F:DNA-directed DNA polymerase activity"/>
    <property type="evidence" value="ECO:0007669"/>
    <property type="project" value="UniProtKB-KW"/>
</dbReference>
<gene>
    <name evidence="8 10" type="primary">dnaX</name>
    <name evidence="10" type="ORF">DCBHLPFO_00304</name>
</gene>
<dbReference type="GO" id="GO:0006261">
    <property type="term" value="P:DNA-templated DNA replication"/>
    <property type="evidence" value="ECO:0007669"/>
    <property type="project" value="TreeGrafter"/>
</dbReference>
<comment type="catalytic activity">
    <reaction evidence="7 8">
        <text>DNA(n) + a 2'-deoxyribonucleoside 5'-triphosphate = DNA(n+1) + diphosphate</text>
        <dbReference type="Rhea" id="RHEA:22508"/>
        <dbReference type="Rhea" id="RHEA-COMP:17339"/>
        <dbReference type="Rhea" id="RHEA-COMP:17340"/>
        <dbReference type="ChEBI" id="CHEBI:33019"/>
        <dbReference type="ChEBI" id="CHEBI:61560"/>
        <dbReference type="ChEBI" id="CHEBI:173112"/>
        <dbReference type="EC" id="2.7.7.7"/>
    </reaction>
</comment>
<protein>
    <recommendedName>
        <fullName evidence="8">DNA polymerase III subunit gamma/tau</fullName>
        <ecNumber evidence="8">2.7.7.7</ecNumber>
    </recommendedName>
</protein>
<comment type="similarity">
    <text evidence="1 8">Belongs to the DnaX/STICHEL family.</text>
</comment>
<dbReference type="GO" id="GO:0046872">
    <property type="term" value="F:metal ion binding"/>
    <property type="evidence" value="ECO:0007669"/>
    <property type="project" value="UniProtKB-KW"/>
</dbReference>
<dbReference type="SMART" id="SM00382">
    <property type="entry name" value="AAA"/>
    <property type="match status" value="1"/>
</dbReference>
<reference evidence="10" key="1">
    <citation type="submission" date="2022-11" db="EMBL/GenBank/DDBJ databases">
        <title>Draft genome of Mycoplasma arginini isolated from fly.</title>
        <authorList>
            <person name="Severgnini M."/>
            <person name="Gioia G."/>
            <person name="Cremonesi P."/>
            <person name="Moroni P."/>
            <person name="Addis M.F."/>
            <person name="Castiglioni B."/>
        </authorList>
    </citation>
    <scope>NUCLEOTIDE SEQUENCE</scope>
    <source>
        <strain evidence="10">QMP CG1-1632</strain>
    </source>
</reference>
<keyword evidence="8" id="KW-0235">DNA replication</keyword>
<keyword evidence="8 10" id="KW-0548">Nucleotidyltransferase</keyword>
<dbReference type="InterPro" id="IPR045085">
    <property type="entry name" value="HLD_clamp_pol_III_gamma_tau"/>
</dbReference>
<feature type="domain" description="AAA+ ATPase" evidence="9">
    <location>
        <begin position="41"/>
        <end position="179"/>
    </location>
</feature>